<gene>
    <name evidence="9" type="ORF">CHUDEA7_3130</name>
    <name evidence="10" type="ORF">GY17_00003030</name>
</gene>
<dbReference type="PANTHER" id="PTHR10984:SF25">
    <property type="entry name" value="ENDOPLASMIC RETICULUM-GOLGI INTERMEDIATE COMPARTMENT PROTEIN 3"/>
    <property type="match status" value="1"/>
</dbReference>
<feature type="domain" description="Endoplasmic reticulum vesicle transporter C-terminal" evidence="7">
    <location>
        <begin position="160"/>
        <end position="372"/>
    </location>
</feature>
<dbReference type="VEuPathDB" id="CryptoDB:Chro.70352"/>
<dbReference type="VEuPathDB" id="CryptoDB:GY17_00003030"/>
<comment type="similarity">
    <text evidence="2">Belongs to the ERGIC family.</text>
</comment>
<organism evidence="9">
    <name type="scientific">Cryptosporidium hominis</name>
    <dbReference type="NCBI Taxonomy" id="237895"/>
    <lineage>
        <taxon>Eukaryota</taxon>
        <taxon>Sar</taxon>
        <taxon>Alveolata</taxon>
        <taxon>Apicomplexa</taxon>
        <taxon>Conoidasida</taxon>
        <taxon>Coccidia</taxon>
        <taxon>Eucoccidiorida</taxon>
        <taxon>Eimeriorina</taxon>
        <taxon>Cryptosporidiidae</taxon>
        <taxon>Cryptosporidium</taxon>
    </lineage>
</organism>
<evidence type="ECO:0000256" key="6">
    <source>
        <dbReference type="SAM" id="Phobius"/>
    </source>
</evidence>
<evidence type="ECO:0000256" key="1">
    <source>
        <dbReference type="ARBA" id="ARBA00004141"/>
    </source>
</evidence>
<protein>
    <submittedName>
        <fullName evidence="10">ER vesicle protein Erv41p transporter</fullName>
    </submittedName>
</protein>
<dbReference type="GO" id="GO:0016020">
    <property type="term" value="C:membrane"/>
    <property type="evidence" value="ECO:0007669"/>
    <property type="project" value="UniProtKB-SubCell"/>
</dbReference>
<dbReference type="PANTHER" id="PTHR10984">
    <property type="entry name" value="ENDOPLASMIC RETICULUM-GOLGI INTERMEDIATE COMPARTMENT PROTEIN"/>
    <property type="match status" value="1"/>
</dbReference>
<evidence type="ECO:0000256" key="2">
    <source>
        <dbReference type="ARBA" id="ARBA00005648"/>
    </source>
</evidence>
<dbReference type="Proteomes" id="UP000199752">
    <property type="component" value="Chromosome 7"/>
</dbReference>
<dbReference type="InterPro" id="IPR012936">
    <property type="entry name" value="Erv_C"/>
</dbReference>
<dbReference type="OrthoDB" id="270930at2759"/>
<evidence type="ECO:0000313" key="9">
    <source>
        <dbReference type="EMBL" id="CUV07299.1"/>
    </source>
</evidence>
<evidence type="ECO:0000259" key="8">
    <source>
        <dbReference type="Pfam" id="PF13850"/>
    </source>
</evidence>
<evidence type="ECO:0000259" key="7">
    <source>
        <dbReference type="Pfam" id="PF07970"/>
    </source>
</evidence>
<reference evidence="10 11" key="1">
    <citation type="submission" date="2014-11" db="EMBL/GenBank/DDBJ databases">
        <title>Comparative genomic analysis of Cryptosporidium hominis reveals occurrence of genetic recombination in virulent subtypes.</title>
        <authorList>
            <person name="Guo Y."/>
            <person name="Tang K."/>
            <person name="Frace M."/>
            <person name="Li N."/>
            <person name="Roellig D.M."/>
            <person name="Sammons S."/>
            <person name="Knipe K."/>
            <person name="Rowe L."/>
            <person name="Feng Y."/>
            <person name="Xiao L."/>
        </authorList>
    </citation>
    <scope>NUCLEOTIDE SEQUENCE [LARGE SCALE GENOMIC DNA]</scope>
    <source>
        <strain evidence="10">30976</strain>
    </source>
</reference>
<proteinExistence type="inferred from homology"/>
<dbReference type="GO" id="GO:0005783">
    <property type="term" value="C:endoplasmic reticulum"/>
    <property type="evidence" value="ECO:0007669"/>
    <property type="project" value="TreeGrafter"/>
</dbReference>
<dbReference type="InterPro" id="IPR039542">
    <property type="entry name" value="Erv_N"/>
</dbReference>
<keyword evidence="5 6" id="KW-0472">Membrane</keyword>
<feature type="transmembrane region" description="Helical" evidence="6">
    <location>
        <begin position="56"/>
        <end position="74"/>
    </location>
</feature>
<dbReference type="VEuPathDB" id="CryptoDB:ChTU502y2012_407g1535"/>
<dbReference type="AlphaFoldDB" id="A0A0S4TKV4"/>
<evidence type="ECO:0000313" key="10">
    <source>
        <dbReference type="EMBL" id="PPS93969.1"/>
    </source>
</evidence>
<dbReference type="GO" id="GO:0030134">
    <property type="term" value="C:COPII-coated ER to Golgi transport vesicle"/>
    <property type="evidence" value="ECO:0007669"/>
    <property type="project" value="TreeGrafter"/>
</dbReference>
<accession>A0A0S4TKV4</accession>
<dbReference type="VEuPathDB" id="CryptoDB:CHUDEA7_3130"/>
<evidence type="ECO:0000256" key="4">
    <source>
        <dbReference type="ARBA" id="ARBA00022989"/>
    </source>
</evidence>
<dbReference type="Pfam" id="PF07970">
    <property type="entry name" value="COPIIcoated_ERV"/>
    <property type="match status" value="1"/>
</dbReference>
<evidence type="ECO:0000313" key="11">
    <source>
        <dbReference type="Proteomes" id="UP001429100"/>
    </source>
</evidence>
<dbReference type="Proteomes" id="UP001429100">
    <property type="component" value="Unassembled WGS sequence"/>
</dbReference>
<feature type="domain" description="Endoplasmic reticulum vesicle transporter N-terminal" evidence="8">
    <location>
        <begin position="34"/>
        <end position="123"/>
    </location>
</feature>
<comment type="subcellular location">
    <subcellularLocation>
        <location evidence="1">Membrane</location>
        <topology evidence="1">Multi-pass membrane protein</topology>
    </subcellularLocation>
</comment>
<dbReference type="EMBL" id="JTAI01000005">
    <property type="protein sequence ID" value="PPS93969.1"/>
    <property type="molecule type" value="Genomic_DNA"/>
</dbReference>
<reference evidence="10 11" key="3">
    <citation type="submission" date="2017-10" db="EMBL/GenBank/DDBJ databases">
        <title>Consistent, comparative and evidence-based genome annotation and re-annotation for the closely-related species, Cryptosporidium parvum, C. hominis and C. tyzzeri.</title>
        <authorList>
            <person name="Baptista R.P."/>
            <person name="Li Y."/>
            <person name="Sateriale A."/>
            <person name="Striepen B."/>
            <person name="Kissinger J.C."/>
        </authorList>
    </citation>
    <scope>NUCLEOTIDE SEQUENCE [LARGE SCALE GENOMIC DNA]</scope>
    <source>
        <strain evidence="10">30976</strain>
    </source>
</reference>
<dbReference type="InterPro" id="IPR045888">
    <property type="entry name" value="Erv"/>
</dbReference>
<dbReference type="Pfam" id="PF13850">
    <property type="entry name" value="ERGIC_N"/>
    <property type="match status" value="1"/>
</dbReference>
<reference evidence="9" key="2">
    <citation type="submission" date="2015-08" db="EMBL/GenBank/DDBJ databases">
        <authorList>
            <person name="Babu N.S."/>
            <person name="Beckwith C.J."/>
            <person name="Beseler K.G."/>
            <person name="Brison A."/>
            <person name="Carone J.V."/>
            <person name="Caskin T.P."/>
            <person name="Diamond M."/>
            <person name="Durham M.E."/>
            <person name="Foxe J.M."/>
            <person name="Go M."/>
            <person name="Henderson B.A."/>
            <person name="Jones I.B."/>
            <person name="McGettigan J.A."/>
            <person name="Micheletti S.J."/>
            <person name="Nasrallah M.E."/>
            <person name="Ortiz D."/>
            <person name="Piller C.R."/>
            <person name="Privatt S.R."/>
            <person name="Schneider S.L."/>
            <person name="Sharp S."/>
            <person name="Smith T.C."/>
            <person name="Stanton J.D."/>
            <person name="Ullery H.E."/>
            <person name="Wilson R.J."/>
            <person name="Serrano M.G."/>
            <person name="Buck G."/>
            <person name="Lee V."/>
            <person name="Wang Y."/>
            <person name="Carvalho R."/>
            <person name="Voegtly L."/>
            <person name="Shi R."/>
            <person name="Duckworth R."/>
            <person name="Johnson A."/>
            <person name="Loviza R."/>
            <person name="Walstead R."/>
            <person name="Shah Z."/>
            <person name="Kiflezghi M."/>
            <person name="Wade K."/>
            <person name="Ball S.L."/>
            <person name="Bradley K.W."/>
            <person name="Asai D.J."/>
            <person name="Bowman C.A."/>
            <person name="Russell D.A."/>
            <person name="Pope W.H."/>
            <person name="Jacobs-Sera D."/>
            <person name="Hendrix R.W."/>
            <person name="Hatfull G.F."/>
        </authorList>
    </citation>
    <scope>NUCLEOTIDE SEQUENCE [LARGE SCALE GENOMIC DNA]</scope>
</reference>
<keyword evidence="4 6" id="KW-1133">Transmembrane helix</keyword>
<keyword evidence="3 6" id="KW-0812">Transmembrane</keyword>
<evidence type="ECO:0000256" key="5">
    <source>
        <dbReference type="ARBA" id="ARBA00023136"/>
    </source>
</evidence>
<dbReference type="EMBL" id="LN877953">
    <property type="protein sequence ID" value="CUV07299.1"/>
    <property type="molecule type" value="Genomic_DNA"/>
</dbReference>
<feature type="transmembrane region" description="Helical" evidence="6">
    <location>
        <begin position="353"/>
        <end position="379"/>
    </location>
</feature>
<keyword evidence="11" id="KW-1185">Reference proteome</keyword>
<evidence type="ECO:0000256" key="3">
    <source>
        <dbReference type="ARBA" id="ARBA00022692"/>
    </source>
</evidence>
<name>A0A0S4TKV4_CRYHO</name>
<sequence length="397" mass="45811">MEATYGERSTLRQRKRDIVLGNIVKANEALQTKVKKIDIYGKIHEDYCVKSTSRSIISLLVYIIVFFLTLNEIFKYFKGEMIDNIGVDNTINNKLDIMLDITFPRLRCEEISVDSVDYVGENQVDSKEYMAKIPIDLNGQEVRNIKYNQQNDLKIECMSCYGAETNEFLCCNDCDSLKTAYRSKGWSYLDIVSKAPQCIEKVGCRINGRMQVNKVSGNIHVALGTATIKNGKHVHEFNMNDVSRGFNTSHIIHELRFGSDRIPFLFSPLENIQKFVHKGTKMFHYYVKLIPTQYFSGNGEVNLYGNQYAFTERERDVHVQNGELSGLPGVFIVYDFQPFLLQKIYKRVPISHLITSFCAIVGGIYSIMSLLDTFVAWLFKNNINRYINYIYKMNYSK</sequence>